<comment type="caution">
    <text evidence="2">The sequence shown here is derived from an EMBL/GenBank/DDBJ whole genome shotgun (WGS) entry which is preliminary data.</text>
</comment>
<evidence type="ECO:0000259" key="1">
    <source>
        <dbReference type="Pfam" id="PF09995"/>
    </source>
</evidence>
<dbReference type="PANTHER" id="PTHR36151:SF3">
    <property type="entry name" value="ER-BOUND OXYGENASE MPAB_MPAB'_RUBBER OXYGENASE CATALYTIC DOMAIN-CONTAINING PROTEIN"/>
    <property type="match status" value="1"/>
</dbReference>
<sequence>MRRLIESQVLGLTGLAIGGVDYHQPKGDPGLYGPDSMVWAVHGDFSAMLCGGIAALLLQMLEPRTLAGVWDHSNFRQDMLGRLRLTARFIAATSFAPKAQALGLIDRVKMVHGHIQGHCPDGRPYSANDPELLTWVHVSEVSSFLAAHLRYQGPLSGADQDRYYQEAALTARLLGAEDIPQSRAEVADYLAAMAPTLRFDQRTRTVRDLLLAGPEDLKHLRPVLGLFMAAGIDLLPPFAAELLQSSLGEGKRRWVRRGVACTAGVLRWAVRDSGRLRALARMDLA</sequence>
<evidence type="ECO:0000313" key="3">
    <source>
        <dbReference type="Proteomes" id="UP000006755"/>
    </source>
</evidence>
<dbReference type="PATRIC" id="fig|745411.4.peg.1902"/>
<dbReference type="STRING" id="745411.B3C1_09707"/>
<gene>
    <name evidence="2" type="ORF">B3C1_09707</name>
</gene>
<feature type="domain" description="ER-bound oxygenase mpaB/mpaB'/Rubber oxygenase catalytic" evidence="1">
    <location>
        <begin position="39"/>
        <end position="260"/>
    </location>
</feature>
<organism evidence="2 3">
    <name type="scientific">Gallaecimonas xiamenensis 3-C-1</name>
    <dbReference type="NCBI Taxonomy" id="745411"/>
    <lineage>
        <taxon>Bacteria</taxon>
        <taxon>Pseudomonadati</taxon>
        <taxon>Pseudomonadota</taxon>
        <taxon>Gammaproteobacteria</taxon>
        <taxon>Enterobacterales</taxon>
        <taxon>Gallaecimonadaceae</taxon>
        <taxon>Gallaecimonas</taxon>
    </lineage>
</organism>
<accession>K2JF19</accession>
<dbReference type="AlphaFoldDB" id="K2JF19"/>
<dbReference type="EMBL" id="AMRI01000012">
    <property type="protein sequence ID" value="EKE73663.1"/>
    <property type="molecule type" value="Genomic_DNA"/>
</dbReference>
<keyword evidence="3" id="KW-1185">Reference proteome</keyword>
<dbReference type="OrthoDB" id="108890at2"/>
<dbReference type="InterPro" id="IPR018713">
    <property type="entry name" value="MPAB/Lcp_cat_dom"/>
</dbReference>
<dbReference type="eggNOG" id="COG3662">
    <property type="taxonomic scope" value="Bacteria"/>
</dbReference>
<dbReference type="PANTHER" id="PTHR36151">
    <property type="entry name" value="BLR2777 PROTEIN"/>
    <property type="match status" value="1"/>
</dbReference>
<proteinExistence type="predicted"/>
<name>K2JF19_9GAMM</name>
<protein>
    <recommendedName>
        <fullName evidence="1">ER-bound oxygenase mpaB/mpaB'/Rubber oxygenase catalytic domain-containing protein</fullName>
    </recommendedName>
</protein>
<dbReference type="GO" id="GO:0016491">
    <property type="term" value="F:oxidoreductase activity"/>
    <property type="evidence" value="ECO:0007669"/>
    <property type="project" value="InterPro"/>
</dbReference>
<dbReference type="RefSeq" id="WP_008484527.1">
    <property type="nucleotide sequence ID" value="NZ_AMRI01000012.1"/>
</dbReference>
<dbReference type="Pfam" id="PF09995">
    <property type="entry name" value="MPAB_Lcp_cat"/>
    <property type="match status" value="1"/>
</dbReference>
<reference evidence="2 3" key="1">
    <citation type="journal article" date="2012" name="J. Bacteriol.">
        <title>Genome Sequence of Gallaecimonas xiamenensis Type Strain 3-C-1.</title>
        <authorList>
            <person name="Lai Q."/>
            <person name="Wang L."/>
            <person name="Wang W."/>
            <person name="Shao Z."/>
        </authorList>
    </citation>
    <scope>NUCLEOTIDE SEQUENCE [LARGE SCALE GENOMIC DNA]</scope>
    <source>
        <strain evidence="2 3">3-C-1</strain>
    </source>
</reference>
<evidence type="ECO:0000313" key="2">
    <source>
        <dbReference type="EMBL" id="EKE73663.1"/>
    </source>
</evidence>
<dbReference type="Proteomes" id="UP000006755">
    <property type="component" value="Unassembled WGS sequence"/>
</dbReference>